<feature type="chain" id="PRO_5043624337" description="Apple domain-containing protein" evidence="3">
    <location>
        <begin position="21"/>
        <end position="380"/>
    </location>
</feature>
<dbReference type="Pfam" id="PF00024">
    <property type="entry name" value="PAN_1"/>
    <property type="match status" value="4"/>
</dbReference>
<dbReference type="GO" id="GO:0006508">
    <property type="term" value="P:proteolysis"/>
    <property type="evidence" value="ECO:0007669"/>
    <property type="project" value="InterPro"/>
</dbReference>
<dbReference type="Gene3D" id="3.50.4.10">
    <property type="entry name" value="Hepatocyte Growth Factor"/>
    <property type="match status" value="4"/>
</dbReference>
<evidence type="ECO:0000256" key="3">
    <source>
        <dbReference type="SAM" id="SignalP"/>
    </source>
</evidence>
<dbReference type="PROSITE" id="PS00495">
    <property type="entry name" value="APPLE"/>
    <property type="match status" value="1"/>
</dbReference>
<dbReference type="PANTHER" id="PTHR33946:SF4">
    <property type="entry name" value="COAGULATION FACTOR XI"/>
    <property type="match status" value="1"/>
</dbReference>
<keyword evidence="3" id="KW-0732">Signal</keyword>
<dbReference type="Proteomes" id="UP001501940">
    <property type="component" value="Chromosome 15"/>
</dbReference>
<keyword evidence="6" id="KW-1185">Reference proteome</keyword>
<organism evidence="5 6">
    <name type="scientific">Amphiprion ocellaris</name>
    <name type="common">Clown anemonefish</name>
    <dbReference type="NCBI Taxonomy" id="80972"/>
    <lineage>
        <taxon>Eukaryota</taxon>
        <taxon>Metazoa</taxon>
        <taxon>Chordata</taxon>
        <taxon>Craniata</taxon>
        <taxon>Vertebrata</taxon>
        <taxon>Euteleostomi</taxon>
        <taxon>Actinopterygii</taxon>
        <taxon>Neopterygii</taxon>
        <taxon>Teleostei</taxon>
        <taxon>Neoteleostei</taxon>
        <taxon>Acanthomorphata</taxon>
        <taxon>Ovalentaria</taxon>
        <taxon>Pomacentridae</taxon>
        <taxon>Amphiprion</taxon>
    </lineage>
</organism>
<dbReference type="PROSITE" id="PS50948">
    <property type="entry name" value="PAN"/>
    <property type="match status" value="3"/>
</dbReference>
<evidence type="ECO:0000256" key="2">
    <source>
        <dbReference type="ARBA" id="ARBA00023157"/>
    </source>
</evidence>
<feature type="domain" description="Apple" evidence="4">
    <location>
        <begin position="23"/>
        <end position="106"/>
    </location>
</feature>
<dbReference type="PANTHER" id="PTHR33946">
    <property type="match status" value="1"/>
</dbReference>
<evidence type="ECO:0000313" key="6">
    <source>
        <dbReference type="Proteomes" id="UP001501940"/>
    </source>
</evidence>
<dbReference type="AlphaFoldDB" id="A0A3Q1BNV0"/>
<evidence type="ECO:0000256" key="1">
    <source>
        <dbReference type="ARBA" id="ARBA00022737"/>
    </source>
</evidence>
<protein>
    <recommendedName>
        <fullName evidence="4">Apple domain-containing protein</fullName>
    </recommendedName>
</protein>
<proteinExistence type="predicted"/>
<reference evidence="5" key="2">
    <citation type="submission" date="2025-08" db="UniProtKB">
        <authorList>
            <consortium name="Ensembl"/>
        </authorList>
    </citation>
    <scope>IDENTIFICATION</scope>
</reference>
<dbReference type="OMA" id="ADAYGCC"/>
<feature type="domain" description="Apple" evidence="4">
    <location>
        <begin position="208"/>
        <end position="282"/>
    </location>
</feature>
<dbReference type="GO" id="GO:0005576">
    <property type="term" value="C:extracellular region"/>
    <property type="evidence" value="ECO:0007669"/>
    <property type="project" value="InterPro"/>
</dbReference>
<reference evidence="5 6" key="1">
    <citation type="submission" date="2022-01" db="EMBL/GenBank/DDBJ databases">
        <title>A chromosome-scale genome assembly of the false clownfish, Amphiprion ocellaris.</title>
        <authorList>
            <person name="Ryu T."/>
        </authorList>
    </citation>
    <scope>NUCLEOTIDE SEQUENCE [LARGE SCALE GENOMIC DNA]</scope>
</reference>
<dbReference type="InterPro" id="IPR000177">
    <property type="entry name" value="Apple"/>
</dbReference>
<name>A0A3Q1BNV0_AMPOC</name>
<dbReference type="InterPro" id="IPR003609">
    <property type="entry name" value="Pan_app"/>
</dbReference>
<dbReference type="SUPFAM" id="SSF57414">
    <property type="entry name" value="Hairpin loop containing domain-like"/>
    <property type="match status" value="1"/>
</dbReference>
<dbReference type="SMART" id="SM00223">
    <property type="entry name" value="APPLE"/>
    <property type="match status" value="4"/>
</dbReference>
<dbReference type="GeneTree" id="ENSGT00940000158569"/>
<dbReference type="STRING" id="80972.ENSAOCP00000014519"/>
<sequence>MMAANLILVCLFSLCSLSLSQECNQELQENVDFPGTDIKFLYSPGAQHCQQLCTQHPSCLFFTFIRADWTRDNRHFYCYLKSTPTGKPNVQTPLLGVTSGYSLKSCIPDQQELCFSQVYQNIDFLGADYRFLFTADSEECQRVCTQDPICQFFTFANGVFTQPEIRYKCHLKFSWNIPRTDIVERKAGVTSGFSHNAQMTAQNYDTACQSKLFPGIDVSGRNSLVLPAASPEHCQALCSVHHSCTYFTYASNTFSCQLKNNPNQMVTNVRDGYTSGLPPRFCQPNDDWLKVAQEGVDFRGSDIRFELMDDAEQCQRTCTDDPNCQFYTYVNNNFSNRDYWRRCFLKRVITMPAPPKVTKLTNVVSGFSLKNCDQSQKSHV</sequence>
<reference evidence="5" key="3">
    <citation type="submission" date="2025-09" db="UniProtKB">
        <authorList>
            <consortium name="Ensembl"/>
        </authorList>
    </citation>
    <scope>IDENTIFICATION</scope>
</reference>
<dbReference type="Ensembl" id="ENSAOCT00000022899.2">
    <property type="protein sequence ID" value="ENSAOCP00000014519.2"/>
    <property type="gene ID" value="ENSAOCG00000019236.2"/>
</dbReference>
<dbReference type="PRINTS" id="PR00005">
    <property type="entry name" value="APPLEDOMAIN"/>
</dbReference>
<dbReference type="CDD" id="cd01100">
    <property type="entry name" value="APPLE_Factor_XI_like"/>
    <property type="match status" value="3"/>
</dbReference>
<feature type="domain" description="Apple" evidence="4">
    <location>
        <begin position="114"/>
        <end position="187"/>
    </location>
</feature>
<feature type="signal peptide" evidence="3">
    <location>
        <begin position="1"/>
        <end position="20"/>
    </location>
</feature>
<gene>
    <name evidence="5" type="primary">FBLN5</name>
</gene>
<evidence type="ECO:0000313" key="5">
    <source>
        <dbReference type="Ensembl" id="ENSAOCP00000014519.2"/>
    </source>
</evidence>
<accession>A0A3Q1BNV0</accession>
<evidence type="ECO:0000259" key="4">
    <source>
        <dbReference type="PROSITE" id="PS50948"/>
    </source>
</evidence>
<keyword evidence="2" id="KW-1015">Disulfide bond</keyword>
<keyword evidence="1" id="KW-0677">Repeat</keyword>